<comment type="pathway">
    <text evidence="1">Protein modification; peptidyl-diphthamide biosynthesis.</text>
</comment>
<evidence type="ECO:0000256" key="3">
    <source>
        <dbReference type="ARBA" id="ARBA00012089"/>
    </source>
</evidence>
<dbReference type="Proteomes" id="UP000504612">
    <property type="component" value="Unplaced"/>
</dbReference>
<dbReference type="Pfam" id="PF01042">
    <property type="entry name" value="Ribonuc_L-PSP"/>
    <property type="match status" value="2"/>
</dbReference>
<dbReference type="Gene3D" id="3.90.1490.10">
    <property type="entry name" value="putative n-type atp pyrophosphatase, domain 2"/>
    <property type="match status" value="1"/>
</dbReference>
<dbReference type="FunFam" id="3.30.1330.40:FF:000010">
    <property type="entry name" value="Diphthine--ammonia ligase"/>
    <property type="match status" value="1"/>
</dbReference>
<protein>
    <recommendedName>
        <fullName evidence="4">Diphthine--ammonia ligase</fullName>
        <ecNumber evidence="3">6.3.1.14</ecNumber>
    </recommendedName>
    <alternativeName>
        <fullName evidence="9">ATP-binding domain-containing protein 4</fullName>
    </alternativeName>
    <alternativeName>
        <fullName evidence="8">Diphthamide synthase</fullName>
    </alternativeName>
    <alternativeName>
        <fullName evidence="10">Diphthamide synthetase</fullName>
    </alternativeName>
    <alternativeName>
        <fullName evidence="11">Protein DPH6 homolog</fullName>
    </alternativeName>
</protein>
<dbReference type="CDD" id="cd06155">
    <property type="entry name" value="eu_AANH_C_1"/>
    <property type="match status" value="1"/>
</dbReference>
<comment type="catalytic activity">
    <reaction evidence="12">
        <text>diphthine-[translation elongation factor 2] + NH4(+) + ATP = diphthamide-[translation elongation factor 2] + AMP + diphosphate + H(+)</text>
        <dbReference type="Rhea" id="RHEA:19753"/>
        <dbReference type="Rhea" id="RHEA-COMP:10172"/>
        <dbReference type="Rhea" id="RHEA-COMP:10174"/>
        <dbReference type="ChEBI" id="CHEBI:15378"/>
        <dbReference type="ChEBI" id="CHEBI:16692"/>
        <dbReference type="ChEBI" id="CHEBI:28938"/>
        <dbReference type="ChEBI" id="CHEBI:30616"/>
        <dbReference type="ChEBI" id="CHEBI:33019"/>
        <dbReference type="ChEBI" id="CHEBI:82696"/>
        <dbReference type="ChEBI" id="CHEBI:456215"/>
        <dbReference type="EC" id="6.3.1.14"/>
    </reaction>
</comment>
<evidence type="ECO:0000256" key="9">
    <source>
        <dbReference type="ARBA" id="ARBA00031202"/>
    </source>
</evidence>
<dbReference type="SUPFAM" id="SSF55298">
    <property type="entry name" value="YjgF-like"/>
    <property type="match status" value="2"/>
</dbReference>
<keyword evidence="6" id="KW-0547">Nucleotide-binding</keyword>
<keyword evidence="7" id="KW-0067">ATP-binding</keyword>
<dbReference type="CTD" id="89978"/>
<evidence type="ECO:0000256" key="10">
    <source>
        <dbReference type="ARBA" id="ARBA00031552"/>
    </source>
</evidence>
<dbReference type="Gene3D" id="3.30.1330.40">
    <property type="entry name" value="RutC-like"/>
    <property type="match status" value="2"/>
</dbReference>
<dbReference type="EC" id="6.3.1.14" evidence="3"/>
<dbReference type="InterPro" id="IPR014729">
    <property type="entry name" value="Rossmann-like_a/b/a_fold"/>
</dbReference>
<dbReference type="CDD" id="cd01994">
    <property type="entry name" value="AANH_PF0828-like"/>
    <property type="match status" value="1"/>
</dbReference>
<gene>
    <name evidence="15" type="primary">DPH6</name>
</gene>
<evidence type="ECO:0000259" key="13">
    <source>
        <dbReference type="Pfam" id="PF01902"/>
    </source>
</evidence>
<keyword evidence="5 15" id="KW-0436">Ligase</keyword>
<dbReference type="InterPro" id="IPR035959">
    <property type="entry name" value="RutC-like_sf"/>
</dbReference>
<comment type="similarity">
    <text evidence="2">Belongs to the Diphthine--ammonia ligase family.</text>
</comment>
<evidence type="ECO:0000256" key="12">
    <source>
        <dbReference type="ARBA" id="ARBA00048108"/>
    </source>
</evidence>
<dbReference type="SUPFAM" id="SSF52402">
    <property type="entry name" value="Adenine nucleotide alpha hydrolases-like"/>
    <property type="match status" value="1"/>
</dbReference>
<evidence type="ECO:0000256" key="7">
    <source>
        <dbReference type="ARBA" id="ARBA00022840"/>
    </source>
</evidence>
<evidence type="ECO:0000256" key="6">
    <source>
        <dbReference type="ARBA" id="ARBA00022741"/>
    </source>
</evidence>
<sequence length="700" mass="78153">MKVVALISGGKDSTYNMMHCVAAGHQIVALANLRPNEDKEGFDELDSYMYQTVGHQAIELYAEAMGLPLYRHTIKGTSVNTGSIYTKCEGDEVEDLYQLLKLVKDKEEVEAVSVGAILSDYQRVRVENVCKRLAMQPLAYLWRQNQDTLLREIISLKVQAIIIKVAAIGLDPDKHLGKTLDEMEPYLLKLFQKYGVHICGEGGEYETFTLDCPLFKKKIVVDSSEVVVHSADAFAPVAYLRLLKLHLEDKVQFGGKILPGKCSCDTKEIEDRACPPSDERKETPCITWQFLRPNFAQESKALKFSGKSLKGYQWITGISVYIHSSEGKSIQELANDILSLLQAHMNLKGLALTDIILVHLYMKSMADFAVINSVYMTAFDLCPPARVCVEAPLTEDLLFQMDCLAQKDDKMISGASCSQKQVMHVQSISHWAPANIGPYSQCIQVEDTLYCSGQIALVPCTMQLTSGGIKKEALMSLNHVERVLKAMNLKAELHHVLMANCYITDSKYISVAEAVWQRKLKELTKTKEEDINNDMPAIHGELVVVVVPFLPRAASIEWHVIAVVDQQQQRQKLTQMRSLESCQIRCDAIQSYPTCATAVTISLTLTSSSASTVNLDVVLRGMVEMFKQVVEKMSKYGDITPLSFRTFFRTNIIEREPLKTDGLKQCDLYEAACEDHQEVTTSKSQSAGHTSVCKCYPVAG</sequence>
<dbReference type="GeneID" id="113410107"/>
<organism evidence="14 15">
    <name type="scientific">Notechis scutatus</name>
    <name type="common">mainland tiger snake</name>
    <dbReference type="NCBI Taxonomy" id="8663"/>
    <lineage>
        <taxon>Eukaryota</taxon>
        <taxon>Metazoa</taxon>
        <taxon>Chordata</taxon>
        <taxon>Craniata</taxon>
        <taxon>Vertebrata</taxon>
        <taxon>Euteleostomi</taxon>
        <taxon>Lepidosauria</taxon>
        <taxon>Squamata</taxon>
        <taxon>Bifurcata</taxon>
        <taxon>Unidentata</taxon>
        <taxon>Episquamata</taxon>
        <taxon>Toxicofera</taxon>
        <taxon>Serpentes</taxon>
        <taxon>Colubroidea</taxon>
        <taxon>Elapidae</taxon>
        <taxon>Hydrophiinae</taxon>
        <taxon>Notechis</taxon>
    </lineage>
</organism>
<reference evidence="15" key="1">
    <citation type="submission" date="2025-08" db="UniProtKB">
        <authorList>
            <consortium name="RefSeq"/>
        </authorList>
    </citation>
    <scope>IDENTIFICATION</scope>
</reference>
<evidence type="ECO:0000256" key="11">
    <source>
        <dbReference type="ARBA" id="ARBA00032849"/>
    </source>
</evidence>
<evidence type="ECO:0000256" key="5">
    <source>
        <dbReference type="ARBA" id="ARBA00022598"/>
    </source>
</evidence>
<evidence type="ECO:0000256" key="8">
    <source>
        <dbReference type="ARBA" id="ARBA00029814"/>
    </source>
</evidence>
<dbReference type="InterPro" id="IPR002761">
    <property type="entry name" value="Diphthami_syn_dom"/>
</dbReference>
<dbReference type="InterPro" id="IPR030662">
    <property type="entry name" value="DPH6/MJ0570"/>
</dbReference>
<dbReference type="FunFam" id="3.90.1490.10:FF:000001">
    <property type="entry name" value="Diphthine--ammonia ligase"/>
    <property type="match status" value="1"/>
</dbReference>
<dbReference type="CDD" id="cd06156">
    <property type="entry name" value="eu_AANH_C_2"/>
    <property type="match status" value="1"/>
</dbReference>
<dbReference type="AlphaFoldDB" id="A0A6J1TUY7"/>
<evidence type="ECO:0000313" key="14">
    <source>
        <dbReference type="Proteomes" id="UP000504612"/>
    </source>
</evidence>
<dbReference type="GO" id="GO:0017178">
    <property type="term" value="F:diphthine-ammonia ligase activity"/>
    <property type="evidence" value="ECO:0007669"/>
    <property type="project" value="UniProtKB-EC"/>
</dbReference>
<dbReference type="FunFam" id="3.40.50.620:FF:000069">
    <property type="entry name" value="diphthine--ammonia ligase"/>
    <property type="match status" value="1"/>
</dbReference>
<dbReference type="Pfam" id="PF01902">
    <property type="entry name" value="Diphthami_syn_2"/>
    <property type="match status" value="1"/>
</dbReference>
<evidence type="ECO:0000256" key="1">
    <source>
        <dbReference type="ARBA" id="ARBA00005156"/>
    </source>
</evidence>
<dbReference type="Gene3D" id="3.40.50.620">
    <property type="entry name" value="HUPs"/>
    <property type="match status" value="1"/>
</dbReference>
<feature type="domain" description="Diphthamide synthase" evidence="13">
    <location>
        <begin position="1"/>
        <end position="235"/>
    </location>
</feature>
<dbReference type="PANTHER" id="PTHR12196:SF2">
    <property type="entry name" value="DIPHTHINE--AMMONIA LIGASE"/>
    <property type="match status" value="1"/>
</dbReference>
<dbReference type="NCBIfam" id="TIGR00290">
    <property type="entry name" value="MJ0570_dom"/>
    <property type="match status" value="1"/>
</dbReference>
<dbReference type="InterPro" id="IPR006175">
    <property type="entry name" value="YjgF/YER057c/UK114"/>
</dbReference>
<name>A0A6J1TUY7_9SAUR</name>
<dbReference type="FunFam" id="3.30.1330.40:FF:000012">
    <property type="entry name" value="diphthine--ammonia ligase isoform X1"/>
    <property type="match status" value="1"/>
</dbReference>
<dbReference type="RefSeq" id="XP_026520323.1">
    <property type="nucleotide sequence ID" value="XM_026664538.1"/>
</dbReference>
<dbReference type="UniPathway" id="UPA00559"/>
<keyword evidence="14" id="KW-1185">Reference proteome</keyword>
<proteinExistence type="inferred from homology"/>
<accession>A0A6J1TUY7</accession>
<dbReference type="PANTHER" id="PTHR12196">
    <property type="entry name" value="DOMAIN OF UNKNOWN FUNCTION 71 DUF71 -CONTAINING PROTEIN"/>
    <property type="match status" value="1"/>
</dbReference>
<evidence type="ECO:0000256" key="2">
    <source>
        <dbReference type="ARBA" id="ARBA00008496"/>
    </source>
</evidence>
<dbReference type="KEGG" id="nss:113410107"/>
<evidence type="ECO:0000313" key="15">
    <source>
        <dbReference type="RefSeq" id="XP_026520323.1"/>
    </source>
</evidence>
<dbReference type="GO" id="GO:0005524">
    <property type="term" value="F:ATP binding"/>
    <property type="evidence" value="ECO:0007669"/>
    <property type="project" value="UniProtKB-KW"/>
</dbReference>
<dbReference type="GO" id="GO:0017183">
    <property type="term" value="P:protein histidyl modification to diphthamide"/>
    <property type="evidence" value="ECO:0007669"/>
    <property type="project" value="UniProtKB-UniPathway"/>
</dbReference>
<evidence type="ECO:0000256" key="4">
    <source>
        <dbReference type="ARBA" id="ARBA00018426"/>
    </source>
</evidence>